<evidence type="ECO:0000256" key="2">
    <source>
        <dbReference type="ARBA" id="ARBA00022729"/>
    </source>
</evidence>
<dbReference type="InterPro" id="IPR028081">
    <property type="entry name" value="Leu-bd"/>
</dbReference>
<organism evidence="5 6">
    <name type="scientific">Paractinoplanes globisporus</name>
    <dbReference type="NCBI Taxonomy" id="113565"/>
    <lineage>
        <taxon>Bacteria</taxon>
        <taxon>Bacillati</taxon>
        <taxon>Actinomycetota</taxon>
        <taxon>Actinomycetes</taxon>
        <taxon>Micromonosporales</taxon>
        <taxon>Micromonosporaceae</taxon>
        <taxon>Paractinoplanes</taxon>
    </lineage>
</organism>
<name>A0ABW6WEZ5_9ACTN</name>
<protein>
    <submittedName>
        <fullName evidence="5">ABC transporter substrate-binding protein</fullName>
    </submittedName>
</protein>
<dbReference type="CDD" id="cd06338">
    <property type="entry name" value="PBP1_ABC_ligand_binding-like"/>
    <property type="match status" value="1"/>
</dbReference>
<dbReference type="RefSeq" id="WP_157296887.1">
    <property type="nucleotide sequence ID" value="NZ_JBIAZU010000003.1"/>
</dbReference>
<reference evidence="5 6" key="1">
    <citation type="submission" date="2024-10" db="EMBL/GenBank/DDBJ databases">
        <title>The Natural Products Discovery Center: Release of the First 8490 Sequenced Strains for Exploring Actinobacteria Biosynthetic Diversity.</title>
        <authorList>
            <person name="Kalkreuter E."/>
            <person name="Kautsar S.A."/>
            <person name="Yang D."/>
            <person name="Bader C.D."/>
            <person name="Teijaro C.N."/>
            <person name="Fluegel L."/>
            <person name="Davis C.M."/>
            <person name="Simpson J.R."/>
            <person name="Lauterbach L."/>
            <person name="Steele A.D."/>
            <person name="Gui C."/>
            <person name="Meng S."/>
            <person name="Li G."/>
            <person name="Viehrig K."/>
            <person name="Ye F."/>
            <person name="Su P."/>
            <person name="Kiefer A.F."/>
            <person name="Nichols A."/>
            <person name="Cepeda A.J."/>
            <person name="Yan W."/>
            <person name="Fan B."/>
            <person name="Jiang Y."/>
            <person name="Adhikari A."/>
            <person name="Zheng C.-J."/>
            <person name="Schuster L."/>
            <person name="Cowan T.M."/>
            <person name="Smanski M.J."/>
            <person name="Chevrette M.G."/>
            <person name="De Carvalho L.P.S."/>
            <person name="Shen B."/>
        </authorList>
    </citation>
    <scope>NUCLEOTIDE SEQUENCE [LARGE SCALE GENOMIC DNA]</scope>
    <source>
        <strain evidence="5 6">NPDC000087</strain>
    </source>
</reference>
<proteinExistence type="inferred from homology"/>
<feature type="signal peptide" evidence="3">
    <location>
        <begin position="1"/>
        <end position="19"/>
    </location>
</feature>
<dbReference type="Proteomes" id="UP001602245">
    <property type="component" value="Unassembled WGS sequence"/>
</dbReference>
<sequence length="410" mass="42482">MRSKSAVLASAVACSLALAACGSKGEAPSGGSGTGDTLAIGASLSLTGALAREGKLTQEGYQLCQDKVNAQGGVPVGGKKLKLAIEYQDDTSKPDTAAQLVDQFNDKGVKLILASYGSANTEAQAAVIERNGQVMVDSAGADNKIFSKGYKRTFAVLSPATEYASSIVKSIAELAQPKPKSVVFLSADDGFSKTVTEGGMKTAQEQGFTVMSPQYFKSGTSDVSSSLIKVKGQRPDVIIGSVHLVEGIAIVKQAKELGVVPAGGFGETVAPPTPDFAKTLGAQAENVLGSSQWTPSTKGEDKYFGNAQQYTSDIRAKFGHDAEYHDAEASAACLALTLAAESAGSTSPDKVRDALAALDTASFFGKIKFDPTGQNVYKPMSVIQIQKGKAVTVWPKDAAEASFIWPGTAS</sequence>
<dbReference type="Gene3D" id="3.40.50.2300">
    <property type="match status" value="2"/>
</dbReference>
<dbReference type="InterPro" id="IPR028082">
    <property type="entry name" value="Peripla_BP_I"/>
</dbReference>
<evidence type="ECO:0000256" key="3">
    <source>
        <dbReference type="SAM" id="SignalP"/>
    </source>
</evidence>
<keyword evidence="6" id="KW-1185">Reference proteome</keyword>
<dbReference type="EMBL" id="JBIAZU010000003">
    <property type="protein sequence ID" value="MFF5291471.1"/>
    <property type="molecule type" value="Genomic_DNA"/>
</dbReference>
<evidence type="ECO:0000313" key="6">
    <source>
        <dbReference type="Proteomes" id="UP001602245"/>
    </source>
</evidence>
<accession>A0ABW6WEZ5</accession>
<dbReference type="PANTHER" id="PTHR30483:SF37">
    <property type="entry name" value="ABC TRANSPORTER SUBSTRATE-BINDING PROTEIN"/>
    <property type="match status" value="1"/>
</dbReference>
<dbReference type="PANTHER" id="PTHR30483">
    <property type="entry name" value="LEUCINE-SPECIFIC-BINDING PROTEIN"/>
    <property type="match status" value="1"/>
</dbReference>
<feature type="chain" id="PRO_5045262430" evidence="3">
    <location>
        <begin position="20"/>
        <end position="410"/>
    </location>
</feature>
<gene>
    <name evidence="5" type="ORF">ACFY35_18675</name>
</gene>
<dbReference type="SUPFAM" id="SSF53822">
    <property type="entry name" value="Periplasmic binding protein-like I"/>
    <property type="match status" value="1"/>
</dbReference>
<dbReference type="InterPro" id="IPR051010">
    <property type="entry name" value="BCAA_transport"/>
</dbReference>
<evidence type="ECO:0000256" key="1">
    <source>
        <dbReference type="ARBA" id="ARBA00010062"/>
    </source>
</evidence>
<dbReference type="Pfam" id="PF13458">
    <property type="entry name" value="Peripla_BP_6"/>
    <property type="match status" value="1"/>
</dbReference>
<dbReference type="PROSITE" id="PS51257">
    <property type="entry name" value="PROKAR_LIPOPROTEIN"/>
    <property type="match status" value="1"/>
</dbReference>
<feature type="domain" description="Leucine-binding protein" evidence="4">
    <location>
        <begin position="38"/>
        <end position="388"/>
    </location>
</feature>
<comment type="caution">
    <text evidence="5">The sequence shown here is derived from an EMBL/GenBank/DDBJ whole genome shotgun (WGS) entry which is preliminary data.</text>
</comment>
<comment type="similarity">
    <text evidence="1">Belongs to the leucine-binding protein family.</text>
</comment>
<evidence type="ECO:0000313" key="5">
    <source>
        <dbReference type="EMBL" id="MFF5291471.1"/>
    </source>
</evidence>
<evidence type="ECO:0000259" key="4">
    <source>
        <dbReference type="Pfam" id="PF13458"/>
    </source>
</evidence>
<keyword evidence="2 3" id="KW-0732">Signal</keyword>